<dbReference type="CDD" id="cd18870">
    <property type="entry name" value="NUDIX_AcylCoAdiphos_Nudt19"/>
    <property type="match status" value="1"/>
</dbReference>
<dbReference type="Pfam" id="PF00753">
    <property type="entry name" value="Lactamase_B"/>
    <property type="match status" value="1"/>
</dbReference>
<dbReference type="PANTHER" id="PTHR23131">
    <property type="entry name" value="ENDORIBONUCLEASE LACTB2"/>
    <property type="match status" value="1"/>
</dbReference>
<dbReference type="Proteomes" id="UP000037660">
    <property type="component" value="Unassembled WGS sequence"/>
</dbReference>
<dbReference type="PROSITE" id="PS51462">
    <property type="entry name" value="NUDIX"/>
    <property type="match status" value="1"/>
</dbReference>
<evidence type="ECO:0000313" key="3">
    <source>
        <dbReference type="Proteomes" id="UP000037660"/>
    </source>
</evidence>
<dbReference type="Gene3D" id="1.10.10.10">
    <property type="entry name" value="Winged helix-like DNA-binding domain superfamily/Winged helix DNA-binding domain"/>
    <property type="match status" value="1"/>
</dbReference>
<dbReference type="Gene3D" id="3.90.79.10">
    <property type="entry name" value="Nucleoside Triphosphate Pyrophosphohydrolase"/>
    <property type="match status" value="1"/>
</dbReference>
<dbReference type="InterPro" id="IPR015797">
    <property type="entry name" value="NUDIX_hydrolase-like_dom_sf"/>
</dbReference>
<organism evidence="2 3">
    <name type="scientific">Piscinibacter sakaiensis</name>
    <name type="common">Ideonella sakaiensis</name>
    <dbReference type="NCBI Taxonomy" id="1547922"/>
    <lineage>
        <taxon>Bacteria</taxon>
        <taxon>Pseudomonadati</taxon>
        <taxon>Pseudomonadota</taxon>
        <taxon>Betaproteobacteria</taxon>
        <taxon>Burkholderiales</taxon>
        <taxon>Sphaerotilaceae</taxon>
        <taxon>Piscinibacter</taxon>
    </lineage>
</organism>
<dbReference type="AlphaFoldDB" id="A0A0K8NZV7"/>
<dbReference type="InterPro" id="IPR000086">
    <property type="entry name" value="NUDIX_hydrolase_dom"/>
</dbReference>
<dbReference type="InterPro" id="IPR001279">
    <property type="entry name" value="Metallo-B-lactamas"/>
</dbReference>
<dbReference type="EMBL" id="BBYR01000029">
    <property type="protein sequence ID" value="GAP35819.1"/>
    <property type="molecule type" value="Genomic_DNA"/>
</dbReference>
<feature type="domain" description="Nudix hydrolase" evidence="1">
    <location>
        <begin position="12"/>
        <end position="208"/>
    </location>
</feature>
<dbReference type="Pfam" id="PF17778">
    <property type="entry name" value="WHD_BLACT"/>
    <property type="match status" value="1"/>
</dbReference>
<comment type="caution">
    <text evidence="2">The sequence shown here is derived from an EMBL/GenBank/DDBJ whole genome shotgun (WGS) entry which is preliminary data.</text>
</comment>
<dbReference type="SUPFAM" id="SSF55811">
    <property type="entry name" value="Nudix"/>
    <property type="match status" value="1"/>
</dbReference>
<reference evidence="3" key="1">
    <citation type="submission" date="2015-07" db="EMBL/GenBank/DDBJ databases">
        <title>Discovery of a poly(ethylene terephthalate assimilation.</title>
        <authorList>
            <person name="Yoshida S."/>
            <person name="Hiraga K."/>
            <person name="Takehana T."/>
            <person name="Taniguchi I."/>
            <person name="Yamaji H."/>
            <person name="Maeda Y."/>
            <person name="Toyohara K."/>
            <person name="Miyamoto K."/>
            <person name="Kimura Y."/>
            <person name="Oda K."/>
        </authorList>
    </citation>
    <scope>NUCLEOTIDE SEQUENCE [LARGE SCALE GENOMIC DNA]</scope>
    <source>
        <strain evidence="3">NBRC 110686 / TISTR 2288 / 201-F6</strain>
    </source>
</reference>
<dbReference type="STRING" id="1547922.ISF6_1592"/>
<evidence type="ECO:0000259" key="1">
    <source>
        <dbReference type="PROSITE" id="PS51462"/>
    </source>
</evidence>
<accession>A0A0K8NZV7</accession>
<protein>
    <recommendedName>
        <fullName evidence="1">Nudix hydrolase domain-containing protein</fullName>
    </recommendedName>
</protein>
<dbReference type="InterPro" id="IPR041516">
    <property type="entry name" value="LACTB2_WH"/>
</dbReference>
<dbReference type="SMART" id="SM00849">
    <property type="entry name" value="Lactamase_B"/>
    <property type="match status" value="1"/>
</dbReference>
<dbReference type="CDD" id="cd16278">
    <property type="entry name" value="metallo-hydrolase-like_MBL-fold"/>
    <property type="match status" value="1"/>
</dbReference>
<dbReference type="SUPFAM" id="SSF56281">
    <property type="entry name" value="Metallo-hydrolase/oxidoreductase"/>
    <property type="match status" value="1"/>
</dbReference>
<dbReference type="Pfam" id="PF00293">
    <property type="entry name" value="NUDIX"/>
    <property type="match status" value="1"/>
</dbReference>
<sequence length="560" mass="59835">MEASVEAGAERPPRPAATVVVVRDGAEGLEVLLLKRAERGDHNSSAWVFPGGLTDPRDRDASPCVDGLDDAEASRRLGLPSGGLDYALAAWRECFEEAGLLLGADAPPPAAEGWREALQRGERTLAAFCAALGLRVALDRLVYLSHWVTPPNRAKRFDTRFFLARAPQGQAVRHDGAETIDHRWLRPADALRQGAAMKLLTPTLATLQLLARHSDVASLWAWATAPREIRAAMPAVGTGAQGPRPVTPDEPAYAELARLDPQRRGGGSYELLPGRAVRLSPRLLRVTANNGNLMTGPGTNTYLVGVPGRETDADGPGWAVIDPGPDDAAHVDAILAAAPGPIRWIFVTHTHTDHSPAAAALARRTGAPVHGRVADHPQWQDPGFRPDVPLAGGERFVLGHGDAGATTTLAVIHTPGHASNHLCYLVEEEKTLLTGDHVMQSSTVVINPPDGDMAAYLASLRALAQRELDWLAPGHGFLMDRPREAMQAIVAHRLAREAKVLAALQALAPATDEALLARVYADVPPKLHRVALRSLNAHLLKLAAEGRAVHDGVHWQPGAT</sequence>
<gene>
    <name evidence="2" type="ORF">ISF6_1592</name>
</gene>
<name>A0A0K8NZV7_PISS1</name>
<evidence type="ECO:0000313" key="2">
    <source>
        <dbReference type="EMBL" id="GAP35819.1"/>
    </source>
</evidence>
<dbReference type="PANTHER" id="PTHR23131:SF0">
    <property type="entry name" value="ENDORIBONUCLEASE LACTB2"/>
    <property type="match status" value="1"/>
</dbReference>
<proteinExistence type="predicted"/>
<dbReference type="InterPro" id="IPR036388">
    <property type="entry name" value="WH-like_DNA-bd_sf"/>
</dbReference>
<dbReference type="InterPro" id="IPR050662">
    <property type="entry name" value="Sec-metab_biosynth-thioest"/>
</dbReference>
<reference evidence="2 3" key="2">
    <citation type="journal article" date="2016" name="Science">
        <title>A bacterium that degrades and assimilates poly(ethylene terephthalate).</title>
        <authorList>
            <person name="Yoshida S."/>
            <person name="Hiraga K."/>
            <person name="Takehana T."/>
            <person name="Taniguchi I."/>
            <person name="Yamaji H."/>
            <person name="Maeda Y."/>
            <person name="Toyohara K."/>
            <person name="Miyamoto K."/>
            <person name="Kimura Y."/>
            <person name="Oda K."/>
        </authorList>
    </citation>
    <scope>NUCLEOTIDE SEQUENCE [LARGE SCALE GENOMIC DNA]</scope>
    <source>
        <strain evidence="3">NBRC 110686 / TISTR 2288 / 201-F6</strain>
    </source>
</reference>
<dbReference type="Gene3D" id="3.60.15.10">
    <property type="entry name" value="Ribonuclease Z/Hydroxyacylglutathione hydrolase-like"/>
    <property type="match status" value="1"/>
</dbReference>
<dbReference type="InterPro" id="IPR036866">
    <property type="entry name" value="RibonucZ/Hydroxyglut_hydro"/>
</dbReference>
<dbReference type="GO" id="GO:0003824">
    <property type="term" value="F:catalytic activity"/>
    <property type="evidence" value="ECO:0007669"/>
    <property type="project" value="UniProtKB-ARBA"/>
</dbReference>
<keyword evidence="3" id="KW-1185">Reference proteome</keyword>